<reference evidence="5" key="1">
    <citation type="submission" date="2018-12" db="EMBL/GenBank/DDBJ databases">
        <title>Tengunoibacter tsumagoiensis gen. nov., sp. nov., Dictyobacter kobayashii sp. nov., D. alpinus sp. nov., and D. joshuensis sp. nov. and description of Dictyobacteraceae fam. nov. within the order Ktedonobacterales isolated from Tengu-no-mugimeshi.</title>
        <authorList>
            <person name="Wang C.M."/>
            <person name="Zheng Y."/>
            <person name="Sakai Y."/>
            <person name="Toyoda A."/>
            <person name="Minakuchi Y."/>
            <person name="Abe K."/>
            <person name="Yokota A."/>
            <person name="Yabe S."/>
        </authorList>
    </citation>
    <scope>NUCLEOTIDE SEQUENCE [LARGE SCALE GENOMIC DNA]</scope>
    <source>
        <strain evidence="5">S-27</strain>
    </source>
</reference>
<dbReference type="Gene3D" id="3.40.33.10">
    <property type="entry name" value="CAP"/>
    <property type="match status" value="1"/>
</dbReference>
<name>A0A401ZST0_9CHLR</name>
<dbReference type="PANTHER" id="PTHR31157">
    <property type="entry name" value="SCP DOMAIN-CONTAINING PROTEIN"/>
    <property type="match status" value="1"/>
</dbReference>
<feature type="region of interest" description="Disordered" evidence="1">
    <location>
        <begin position="43"/>
        <end position="82"/>
    </location>
</feature>
<keyword evidence="2" id="KW-0732">Signal</keyword>
<evidence type="ECO:0000256" key="2">
    <source>
        <dbReference type="SAM" id="SignalP"/>
    </source>
</evidence>
<evidence type="ECO:0000259" key="3">
    <source>
        <dbReference type="Pfam" id="PF00188"/>
    </source>
</evidence>
<protein>
    <recommendedName>
        <fullName evidence="3">SCP domain-containing protein</fullName>
    </recommendedName>
</protein>
<evidence type="ECO:0000256" key="1">
    <source>
        <dbReference type="SAM" id="MobiDB-lite"/>
    </source>
</evidence>
<dbReference type="EMBL" id="BIFQ01000002">
    <property type="protein sequence ID" value="GCE09840.1"/>
    <property type="molecule type" value="Genomic_DNA"/>
</dbReference>
<dbReference type="PROSITE" id="PS51257">
    <property type="entry name" value="PROKAR_LIPOPROTEIN"/>
    <property type="match status" value="1"/>
</dbReference>
<keyword evidence="5" id="KW-1185">Reference proteome</keyword>
<dbReference type="InterPro" id="IPR014044">
    <property type="entry name" value="CAP_dom"/>
</dbReference>
<dbReference type="PANTHER" id="PTHR31157:SF1">
    <property type="entry name" value="SCP DOMAIN-CONTAINING PROTEIN"/>
    <property type="match status" value="1"/>
</dbReference>
<evidence type="ECO:0000313" key="5">
    <source>
        <dbReference type="Proteomes" id="UP000287224"/>
    </source>
</evidence>
<gene>
    <name evidence="4" type="ORF">KDAU_71690</name>
</gene>
<dbReference type="Proteomes" id="UP000287224">
    <property type="component" value="Unassembled WGS sequence"/>
</dbReference>
<sequence length="259" mass="26695">MKWIIGAALFLVLLAGCGNQASSTNAQGTDNAGSAAHSENIAGGNAVKAGGTPTQVNVTLSPKPTPRPKVAPPQPQAKAVVPQPTVPVVASTTPAVQPTQSAAQPSQPMQPAVQAAGNGSSIPAAAQAVFNLINQERAGTGLPPLTWSSQLVQSAHQHNLAMAAADQLSHQLPGEAYFGDREKQAGVNWIAAAENIGYSSYSDPTSAAVGLNQSMFAERPPDDGHRQNILSTSCKMVGVDVIVDSVHNRVWLTEDFAAV</sequence>
<dbReference type="Pfam" id="PF00188">
    <property type="entry name" value="CAP"/>
    <property type="match status" value="1"/>
</dbReference>
<dbReference type="SUPFAM" id="SSF55797">
    <property type="entry name" value="PR-1-like"/>
    <property type="match status" value="1"/>
</dbReference>
<feature type="compositionally biased region" description="Pro residues" evidence="1">
    <location>
        <begin position="63"/>
        <end position="75"/>
    </location>
</feature>
<feature type="domain" description="SCP" evidence="3">
    <location>
        <begin position="130"/>
        <end position="253"/>
    </location>
</feature>
<accession>A0A401ZST0</accession>
<feature type="region of interest" description="Disordered" evidence="1">
    <location>
        <begin position="97"/>
        <end position="117"/>
    </location>
</feature>
<dbReference type="AlphaFoldDB" id="A0A401ZST0"/>
<dbReference type="CDD" id="cd05379">
    <property type="entry name" value="CAP_bacterial"/>
    <property type="match status" value="1"/>
</dbReference>
<feature type="compositionally biased region" description="Low complexity" evidence="1">
    <location>
        <begin position="97"/>
        <end position="116"/>
    </location>
</feature>
<proteinExistence type="predicted"/>
<comment type="caution">
    <text evidence="4">The sequence shown here is derived from an EMBL/GenBank/DDBJ whole genome shotgun (WGS) entry which is preliminary data.</text>
</comment>
<feature type="chain" id="PRO_5019227509" description="SCP domain-containing protein" evidence="2">
    <location>
        <begin position="22"/>
        <end position="259"/>
    </location>
</feature>
<dbReference type="InterPro" id="IPR035940">
    <property type="entry name" value="CAP_sf"/>
</dbReference>
<feature type="signal peptide" evidence="2">
    <location>
        <begin position="1"/>
        <end position="21"/>
    </location>
</feature>
<evidence type="ECO:0000313" key="4">
    <source>
        <dbReference type="EMBL" id="GCE09840.1"/>
    </source>
</evidence>
<organism evidence="4 5">
    <name type="scientific">Dictyobacter aurantiacus</name>
    <dbReference type="NCBI Taxonomy" id="1936993"/>
    <lineage>
        <taxon>Bacteria</taxon>
        <taxon>Bacillati</taxon>
        <taxon>Chloroflexota</taxon>
        <taxon>Ktedonobacteria</taxon>
        <taxon>Ktedonobacterales</taxon>
        <taxon>Dictyobacteraceae</taxon>
        <taxon>Dictyobacter</taxon>
    </lineage>
</organism>